<dbReference type="InterPro" id="IPR012902">
    <property type="entry name" value="N_methyl_site"/>
</dbReference>
<organism evidence="2 3">
    <name type="scientific">Corallococcus caeni</name>
    <dbReference type="NCBI Taxonomy" id="3082388"/>
    <lineage>
        <taxon>Bacteria</taxon>
        <taxon>Pseudomonadati</taxon>
        <taxon>Myxococcota</taxon>
        <taxon>Myxococcia</taxon>
        <taxon>Myxococcales</taxon>
        <taxon>Cystobacterineae</taxon>
        <taxon>Myxococcaceae</taxon>
        <taxon>Corallococcus</taxon>
    </lineage>
</organism>
<feature type="transmembrane region" description="Helical" evidence="1">
    <location>
        <begin position="12"/>
        <end position="31"/>
    </location>
</feature>
<comment type="caution">
    <text evidence="2">The sequence shown here is derived from an EMBL/GenBank/DDBJ whole genome shotgun (WGS) entry which is preliminary data.</text>
</comment>
<dbReference type="EMBL" id="BTTX01000001">
    <property type="protein sequence ID" value="GMU04649.1"/>
    <property type="molecule type" value="Genomic_DNA"/>
</dbReference>
<evidence type="ECO:0008006" key="4">
    <source>
        <dbReference type="Google" id="ProtNLM"/>
    </source>
</evidence>
<dbReference type="NCBIfam" id="TIGR02532">
    <property type="entry name" value="IV_pilin_GFxxxE"/>
    <property type="match status" value="1"/>
</dbReference>
<reference evidence="2 3" key="1">
    <citation type="journal article" date="2024" name="Arch. Microbiol.">
        <title>Corallococcus caeni sp. nov., a novel myxobacterium isolated from activated sludge.</title>
        <authorList>
            <person name="Tomita S."/>
            <person name="Nakai R."/>
            <person name="Kuroda K."/>
            <person name="Kurashita H."/>
            <person name="Hatamoto M."/>
            <person name="Yamaguchi T."/>
            <person name="Narihiro T."/>
        </authorList>
    </citation>
    <scope>NUCLEOTIDE SEQUENCE [LARGE SCALE GENOMIC DNA]</scope>
    <source>
        <strain evidence="2 3">NO1</strain>
    </source>
</reference>
<dbReference type="InterPro" id="IPR045584">
    <property type="entry name" value="Pilin-like"/>
</dbReference>
<sequence>MKHARGMTLLEIMVAVAIVGIFTSLAVMNFMNRMGGQRENVATRELWSSALRARQRAIATNQPVRFVIETNIPQPGGRPSTVARWERLACDDDATGGWSNDSCPRLDCTGNTVTCRTNPACCSETGPDIVIPPTMNAQAINGLCFLPGSARPVLDRTCMRDKLDDTAAQALATPTDKSIRFTFTSNRAASMLMVEPLTGLATVLDCDSVAATADNVNKDPRSVAACTP</sequence>
<dbReference type="Gene3D" id="3.30.700.10">
    <property type="entry name" value="Glycoprotein, Type 4 Pilin"/>
    <property type="match status" value="1"/>
</dbReference>
<keyword evidence="1" id="KW-1133">Transmembrane helix</keyword>
<evidence type="ECO:0000313" key="2">
    <source>
        <dbReference type="EMBL" id="GMU04649.1"/>
    </source>
</evidence>
<gene>
    <name evidence="2" type="ORF">ASNO1_09010</name>
</gene>
<dbReference type="PROSITE" id="PS00409">
    <property type="entry name" value="PROKAR_NTER_METHYL"/>
    <property type="match status" value="1"/>
</dbReference>
<evidence type="ECO:0000256" key="1">
    <source>
        <dbReference type="SAM" id="Phobius"/>
    </source>
</evidence>
<protein>
    <recommendedName>
        <fullName evidence="4">Prepilin-type N-terminal cleavage/methylation domain-containing protein</fullName>
    </recommendedName>
</protein>
<dbReference type="SUPFAM" id="SSF54523">
    <property type="entry name" value="Pili subunits"/>
    <property type="match status" value="1"/>
</dbReference>
<proteinExistence type="predicted"/>
<keyword evidence="1" id="KW-0812">Transmembrane</keyword>
<dbReference type="RefSeq" id="WP_338274747.1">
    <property type="nucleotide sequence ID" value="NZ_BTTX01000001.1"/>
</dbReference>
<evidence type="ECO:0000313" key="3">
    <source>
        <dbReference type="Proteomes" id="UP001342631"/>
    </source>
</evidence>
<keyword evidence="1" id="KW-0472">Membrane</keyword>
<accession>A0ABQ6QLW6</accession>
<keyword evidence="3" id="KW-1185">Reference proteome</keyword>
<dbReference type="Proteomes" id="UP001342631">
    <property type="component" value="Unassembled WGS sequence"/>
</dbReference>
<dbReference type="Pfam" id="PF07963">
    <property type="entry name" value="N_methyl"/>
    <property type="match status" value="1"/>
</dbReference>
<name>A0ABQ6QLW6_9BACT</name>